<keyword evidence="2" id="KW-0175">Coiled coil</keyword>
<evidence type="ECO:0000256" key="3">
    <source>
        <dbReference type="SAM" id="MobiDB-lite"/>
    </source>
</evidence>
<evidence type="ECO:0000313" key="7">
    <source>
        <dbReference type="Proteomes" id="UP000230790"/>
    </source>
</evidence>
<feature type="domain" description="Pyruvate flavodoxin/ferredoxin oxidoreductase pyrimidine binding" evidence="5">
    <location>
        <begin position="244"/>
        <end position="408"/>
    </location>
</feature>
<dbReference type="Gene3D" id="3.40.50.970">
    <property type="match status" value="1"/>
</dbReference>
<dbReference type="CDD" id="cd07034">
    <property type="entry name" value="TPP_PYR_PFOR_IOR-alpha_like"/>
    <property type="match status" value="1"/>
</dbReference>
<dbReference type="AlphaFoldDB" id="A0A2M8Q9Z4"/>
<dbReference type="Proteomes" id="UP000230790">
    <property type="component" value="Unassembled WGS sequence"/>
</dbReference>
<evidence type="ECO:0000259" key="4">
    <source>
        <dbReference type="Pfam" id="PF01558"/>
    </source>
</evidence>
<organism evidence="6 7">
    <name type="scientific">Candidatus Thermofonsia Clade 3 bacterium</name>
    <dbReference type="NCBI Taxonomy" id="2364212"/>
    <lineage>
        <taxon>Bacteria</taxon>
        <taxon>Bacillati</taxon>
        <taxon>Chloroflexota</taxon>
        <taxon>Candidatus Thermofontia</taxon>
        <taxon>Candidatus Thermofonsia Clade 3</taxon>
    </lineage>
</organism>
<evidence type="ECO:0000313" key="6">
    <source>
        <dbReference type="EMBL" id="PJF46628.1"/>
    </source>
</evidence>
<dbReference type="EMBL" id="PGTN01000121">
    <property type="protein sequence ID" value="PJF46628.1"/>
    <property type="molecule type" value="Genomic_DNA"/>
</dbReference>
<dbReference type="InterPro" id="IPR002869">
    <property type="entry name" value="Pyrv_flavodox_OxRed_cen"/>
</dbReference>
<dbReference type="InterPro" id="IPR009014">
    <property type="entry name" value="Transketo_C/PFOR_II"/>
</dbReference>
<dbReference type="SUPFAM" id="SSF53323">
    <property type="entry name" value="Pyruvate-ferredoxin oxidoreductase, PFOR, domain III"/>
    <property type="match status" value="1"/>
</dbReference>
<dbReference type="SUPFAM" id="SSF52922">
    <property type="entry name" value="TK C-terminal domain-like"/>
    <property type="match status" value="1"/>
</dbReference>
<dbReference type="GO" id="GO:0006979">
    <property type="term" value="P:response to oxidative stress"/>
    <property type="evidence" value="ECO:0007669"/>
    <property type="project" value="TreeGrafter"/>
</dbReference>
<evidence type="ECO:0000259" key="5">
    <source>
        <dbReference type="Pfam" id="PF01855"/>
    </source>
</evidence>
<keyword evidence="1" id="KW-0560">Oxidoreductase</keyword>
<proteinExistence type="predicted"/>
<dbReference type="PANTHER" id="PTHR32154">
    <property type="entry name" value="PYRUVATE-FLAVODOXIN OXIDOREDUCTASE-RELATED"/>
    <property type="match status" value="1"/>
</dbReference>
<dbReference type="Gene3D" id="3.40.920.10">
    <property type="entry name" value="Pyruvate-ferredoxin oxidoreductase, PFOR, domain III"/>
    <property type="match status" value="1"/>
</dbReference>
<dbReference type="InterPro" id="IPR002880">
    <property type="entry name" value="Pyrv_Fd/Flavodoxin_OxRdtase_N"/>
</dbReference>
<dbReference type="SUPFAM" id="SSF52518">
    <property type="entry name" value="Thiamin diphosphate-binding fold (THDP-binding)"/>
    <property type="match status" value="1"/>
</dbReference>
<accession>A0A2M8Q9Z4</accession>
<dbReference type="Pfam" id="PF01855">
    <property type="entry name" value="POR_N"/>
    <property type="match status" value="1"/>
</dbReference>
<evidence type="ECO:0000256" key="2">
    <source>
        <dbReference type="SAM" id="Coils"/>
    </source>
</evidence>
<feature type="domain" description="Pyruvate/ketoisovalerate oxidoreductase catalytic" evidence="4">
    <location>
        <begin position="45"/>
        <end position="208"/>
    </location>
</feature>
<reference evidence="6 7" key="1">
    <citation type="submission" date="2017-11" db="EMBL/GenBank/DDBJ databases">
        <title>Evolution of Phototrophy in the Chloroflexi Phylum Driven by Horizontal Gene Transfer.</title>
        <authorList>
            <person name="Ward L.M."/>
            <person name="Hemp J."/>
            <person name="Shih P.M."/>
            <person name="Mcglynn S.E."/>
            <person name="Fischer W."/>
        </authorList>
    </citation>
    <scope>NUCLEOTIDE SEQUENCE [LARGE SCALE GENOMIC DNA]</scope>
    <source>
        <strain evidence="6">JP3_7</strain>
    </source>
</reference>
<dbReference type="Pfam" id="PF01558">
    <property type="entry name" value="POR"/>
    <property type="match status" value="1"/>
</dbReference>
<evidence type="ECO:0000256" key="1">
    <source>
        <dbReference type="ARBA" id="ARBA00023002"/>
    </source>
</evidence>
<dbReference type="InterPro" id="IPR022367">
    <property type="entry name" value="2-oxoacid/accept_OxRdtase_asu"/>
</dbReference>
<dbReference type="InterPro" id="IPR050722">
    <property type="entry name" value="Pyruvate:ferred/Flavod_OxRd"/>
</dbReference>
<dbReference type="FunFam" id="3.40.50.970:FF:000022">
    <property type="entry name" value="2-oxoglutarate ferredoxin oxidoreductase alpha subunit"/>
    <property type="match status" value="1"/>
</dbReference>
<dbReference type="GO" id="GO:0016903">
    <property type="term" value="F:oxidoreductase activity, acting on the aldehyde or oxo group of donors"/>
    <property type="evidence" value="ECO:0007669"/>
    <property type="project" value="InterPro"/>
</dbReference>
<name>A0A2M8Q9Z4_9CHLR</name>
<dbReference type="InterPro" id="IPR019752">
    <property type="entry name" value="Pyrv/ketoisovalerate_OxRed_cat"/>
</dbReference>
<comment type="caution">
    <text evidence="6">The sequence shown here is derived from an EMBL/GenBank/DDBJ whole genome shotgun (WGS) entry which is preliminary data.</text>
</comment>
<dbReference type="PANTHER" id="PTHR32154:SF29">
    <property type="entry name" value="BLR6743 PROTEIN"/>
    <property type="match status" value="1"/>
</dbReference>
<feature type="region of interest" description="Disordered" evidence="3">
    <location>
        <begin position="1"/>
        <end position="25"/>
    </location>
</feature>
<sequence>MLRDLTALTSAAPETPQPARDTSPLRLPHESIVNDFAITVATKNGSGSQTSNAILLRALFKMGIPVSGKNIFPSNIQGRPTWYTIRLSKDGYVARRETTEIMIVLNPDTILEDHQNTAPGGVFMYADDIKLPVRRSDLHYYAIPVKEMARQHEPDPKLRTYVANMVYVGAIAQLLGIDLDEIEAALMFHFRGKTKPVQSNMQVVRAAAAWAAEHLIKTDPYRVARMDKTKGQIMIDGNTAAALGAIYGGVGFVAWYPITPATSLADALNEYLPKLRIDPETQAPTYAVIQAEDELAALGMVMGAGWAGARAMTSTSGPGISLMAEFAGLGYFAEIPAVIWDVQRMGPATGLPTRVSQGDIIAAYWLGHGDTKHPVLLPGSVYECFEFGWRAFDLAERLQTPIFVLSDLDLGMNQWMSKPFDYPEEPMDRGKVLTEEQVNAMRGFARYKDVDGDGIGWRTLPGNESPFAAYFTRGSGHNERAMLSERADDWENNMDRLARKFETARKLMPPPVIDMVEGAEIGIVGFGSTDPAIQEARAMLEAKGIRASYLRLRALPMNDDVTMFLASHQRIYVVEMNSDAQLCQLLRLHSPKDAEKVHPANHNDGLPLTAHWITEEILYQETRH</sequence>
<dbReference type="NCBIfam" id="TIGR03710">
    <property type="entry name" value="OAFO_sf"/>
    <property type="match status" value="1"/>
</dbReference>
<gene>
    <name evidence="6" type="ORF">CUN48_12835</name>
</gene>
<dbReference type="InterPro" id="IPR029061">
    <property type="entry name" value="THDP-binding"/>
</dbReference>
<protein>
    <submittedName>
        <fullName evidence="6">2-oxoacid:acceptor oxidoreductase subunit alpha</fullName>
    </submittedName>
</protein>
<feature type="coiled-coil region" evidence="2">
    <location>
        <begin position="480"/>
        <end position="507"/>
    </location>
</feature>
<dbReference type="Gene3D" id="3.40.50.920">
    <property type="match status" value="1"/>
</dbReference>